<accession>A0A4Y8L0U6</accession>
<dbReference type="SUPFAM" id="SSF82866">
    <property type="entry name" value="Multidrug efflux transporter AcrB transmembrane domain"/>
    <property type="match status" value="1"/>
</dbReference>
<dbReference type="EMBL" id="SOML01000005">
    <property type="protein sequence ID" value="TFD96315.1"/>
    <property type="molecule type" value="Genomic_DNA"/>
</dbReference>
<dbReference type="InterPro" id="IPR001036">
    <property type="entry name" value="Acrflvin-R"/>
</dbReference>
<dbReference type="GO" id="GO:0005886">
    <property type="term" value="C:plasma membrane"/>
    <property type="evidence" value="ECO:0007669"/>
    <property type="project" value="TreeGrafter"/>
</dbReference>
<comment type="caution">
    <text evidence="2">The sequence shown here is derived from an EMBL/GenBank/DDBJ whole genome shotgun (WGS) entry which is preliminary data.</text>
</comment>
<protein>
    <submittedName>
        <fullName evidence="2">Efflux RND transporter permease subunit</fullName>
    </submittedName>
</protein>
<dbReference type="AlphaFoldDB" id="A0A4Y8L0U6"/>
<dbReference type="OrthoDB" id="9809409at2"/>
<evidence type="ECO:0000313" key="3">
    <source>
        <dbReference type="Proteomes" id="UP000297861"/>
    </source>
</evidence>
<evidence type="ECO:0000256" key="1">
    <source>
        <dbReference type="SAM" id="Phobius"/>
    </source>
</evidence>
<dbReference type="PANTHER" id="PTHR32063:SF0">
    <property type="entry name" value="SWARMING MOTILITY PROTEIN SWRC"/>
    <property type="match status" value="1"/>
</dbReference>
<dbReference type="Gene3D" id="1.20.1640.10">
    <property type="entry name" value="Multidrug efflux transporter AcrB transmembrane domain"/>
    <property type="match status" value="1"/>
</dbReference>
<keyword evidence="1" id="KW-0472">Membrane</keyword>
<name>A0A4Y8L0U6_9BACT</name>
<keyword evidence="1" id="KW-1133">Transmembrane helix</keyword>
<gene>
    <name evidence="2" type="ORF">E2605_09080</name>
</gene>
<evidence type="ECO:0000313" key="2">
    <source>
        <dbReference type="EMBL" id="TFD96315.1"/>
    </source>
</evidence>
<keyword evidence="1" id="KW-0812">Transmembrane</keyword>
<dbReference type="Proteomes" id="UP000297861">
    <property type="component" value="Unassembled WGS sequence"/>
</dbReference>
<proteinExistence type="predicted"/>
<keyword evidence="3" id="KW-1185">Reference proteome</keyword>
<feature type="transmembrane region" description="Helical" evidence="1">
    <location>
        <begin position="26"/>
        <end position="45"/>
    </location>
</feature>
<organism evidence="2 3">
    <name type="scientific">Dysgonomonas capnocytophagoides</name>
    <dbReference type="NCBI Taxonomy" id="45254"/>
    <lineage>
        <taxon>Bacteria</taxon>
        <taxon>Pseudomonadati</taxon>
        <taxon>Bacteroidota</taxon>
        <taxon>Bacteroidia</taxon>
        <taxon>Bacteroidales</taxon>
        <taxon>Dysgonomonadaceae</taxon>
        <taxon>Dysgonomonas</taxon>
    </lineage>
</organism>
<sequence length="88" mass="10146">MTQSISFIGIFLAFYLFELNFDHGGFASFILLSGLTINANIYIIDEYNNIRKRYPNIRPLRVYIKAWNATVRHIGLTVISTILGFIPF</sequence>
<feature type="transmembrane region" description="Helical" evidence="1">
    <location>
        <begin position="66"/>
        <end position="86"/>
    </location>
</feature>
<dbReference type="GO" id="GO:0042910">
    <property type="term" value="F:xenobiotic transmembrane transporter activity"/>
    <property type="evidence" value="ECO:0007669"/>
    <property type="project" value="TreeGrafter"/>
</dbReference>
<reference evidence="2 3" key="1">
    <citation type="submission" date="2019-03" db="EMBL/GenBank/DDBJ databases">
        <title>San Antonio Military Medical Center submission to MRSN (WRAIR), pending publication.</title>
        <authorList>
            <person name="Blyth D.M."/>
            <person name="Mccarthy S.L."/>
            <person name="Schall S.E."/>
            <person name="Stam J.A."/>
            <person name="Ong A.C."/>
            <person name="Mcgann P.T."/>
        </authorList>
    </citation>
    <scope>NUCLEOTIDE SEQUENCE [LARGE SCALE GENOMIC DNA]</scope>
    <source>
        <strain evidence="2 3">MRSN571793</strain>
    </source>
</reference>
<dbReference type="PANTHER" id="PTHR32063">
    <property type="match status" value="1"/>
</dbReference>